<feature type="domain" description="Ras-GEF" evidence="5">
    <location>
        <begin position="983"/>
        <end position="1215"/>
    </location>
</feature>
<dbReference type="PANTHER" id="PTHR23113">
    <property type="entry name" value="GUANINE NUCLEOTIDE EXCHANGE FACTOR"/>
    <property type="match status" value="1"/>
</dbReference>
<dbReference type="PROSITE" id="PS50212">
    <property type="entry name" value="RASGEF_NTER"/>
    <property type="match status" value="1"/>
</dbReference>
<dbReference type="eggNOG" id="KOG3417">
    <property type="taxonomic scope" value="Eukaryota"/>
</dbReference>
<feature type="domain" description="Cyclic nucleotide-binding" evidence="6">
    <location>
        <begin position="1245"/>
        <end position="1344"/>
    </location>
</feature>
<evidence type="ECO:0000313" key="9">
    <source>
        <dbReference type="Proteomes" id="UP000054408"/>
    </source>
</evidence>
<dbReference type="OrthoDB" id="546434at2759"/>
<feature type="coiled-coil region" evidence="3">
    <location>
        <begin position="381"/>
        <end position="457"/>
    </location>
</feature>
<feature type="region of interest" description="Disordered" evidence="4">
    <location>
        <begin position="734"/>
        <end position="757"/>
    </location>
</feature>
<dbReference type="eggNOG" id="KOG0498">
    <property type="taxonomic scope" value="Eukaryota"/>
</dbReference>
<accession>A0A0L0D5V4</accession>
<dbReference type="PROSITE" id="PS50009">
    <property type="entry name" value="RASGEF_CAT"/>
    <property type="match status" value="1"/>
</dbReference>
<name>A0A0L0D5V4_THETB</name>
<dbReference type="InterPro" id="IPR019804">
    <property type="entry name" value="Ras_G-nucl-exch_fac_CS"/>
</dbReference>
<dbReference type="Pfam" id="PF00027">
    <property type="entry name" value="cNMP_binding"/>
    <property type="match status" value="1"/>
</dbReference>
<keyword evidence="3" id="KW-0175">Coiled coil</keyword>
<dbReference type="PROSITE" id="PS00889">
    <property type="entry name" value="CNMP_BINDING_2"/>
    <property type="match status" value="1"/>
</dbReference>
<dbReference type="Pfam" id="PF00618">
    <property type="entry name" value="RasGEF_N"/>
    <property type="match status" value="1"/>
</dbReference>
<dbReference type="STRING" id="461836.A0A0L0D5V4"/>
<dbReference type="CDD" id="cd00155">
    <property type="entry name" value="RasGEF"/>
    <property type="match status" value="1"/>
</dbReference>
<dbReference type="InterPro" id="IPR000595">
    <property type="entry name" value="cNMP-bd_dom"/>
</dbReference>
<dbReference type="PROSITE" id="PS00720">
    <property type="entry name" value="RASGEF"/>
    <property type="match status" value="1"/>
</dbReference>
<proteinExistence type="predicted"/>
<dbReference type="Gene3D" id="1.20.870.10">
    <property type="entry name" value="Son of sevenless (SoS) protein Chain: S domain 1"/>
    <property type="match status" value="1"/>
</dbReference>
<evidence type="ECO:0000256" key="4">
    <source>
        <dbReference type="SAM" id="MobiDB-lite"/>
    </source>
</evidence>
<dbReference type="Gene3D" id="2.60.120.10">
    <property type="entry name" value="Jelly Rolls"/>
    <property type="match status" value="1"/>
</dbReference>
<dbReference type="Proteomes" id="UP000054408">
    <property type="component" value="Unassembled WGS sequence"/>
</dbReference>
<dbReference type="EMBL" id="GL349448">
    <property type="protein sequence ID" value="KNC47762.1"/>
    <property type="molecule type" value="Genomic_DNA"/>
</dbReference>
<keyword evidence="1 2" id="KW-0344">Guanine-nucleotide releasing factor</keyword>
<evidence type="ECO:0000256" key="3">
    <source>
        <dbReference type="SAM" id="Coils"/>
    </source>
</evidence>
<keyword evidence="9" id="KW-1185">Reference proteome</keyword>
<dbReference type="InterPro" id="IPR014710">
    <property type="entry name" value="RmlC-like_jellyroll"/>
</dbReference>
<dbReference type="GeneID" id="25563555"/>
<dbReference type="GO" id="GO:0007265">
    <property type="term" value="P:Ras protein signal transduction"/>
    <property type="evidence" value="ECO:0007669"/>
    <property type="project" value="TreeGrafter"/>
</dbReference>
<gene>
    <name evidence="8" type="ORF">AMSG_03989</name>
</gene>
<dbReference type="RefSeq" id="XP_013759240.1">
    <property type="nucleotide sequence ID" value="XM_013903786.1"/>
</dbReference>
<evidence type="ECO:0000256" key="2">
    <source>
        <dbReference type="PROSITE-ProRule" id="PRU00168"/>
    </source>
</evidence>
<dbReference type="Pfam" id="PF00617">
    <property type="entry name" value="RasGEF"/>
    <property type="match status" value="1"/>
</dbReference>
<evidence type="ECO:0000256" key="1">
    <source>
        <dbReference type="ARBA" id="ARBA00022658"/>
    </source>
</evidence>
<dbReference type="Gene3D" id="1.10.840.10">
    <property type="entry name" value="Ras guanine-nucleotide exchange factors catalytic domain"/>
    <property type="match status" value="1"/>
</dbReference>
<dbReference type="SMART" id="SM00147">
    <property type="entry name" value="RasGEF"/>
    <property type="match status" value="1"/>
</dbReference>
<sequence>MAGQGEPLADLETWTHLTNPRGSAPKSWPSFKGEAEHVPAVLGGPGRPVAEPLDDHPRLARMVFKVPARRTAPHPSVLALGPRLSPAFHILSPHSSMLAPEFPEAESEGTRVDGAGDGSGCGGVSARNRGLFPPSKTGGCGGRRSSHNSVRRHSLSSTDLEREALLLRENVRSAKALTASEFGAQPVVLYGPSIPEYLRHNAFAFPPSKCFNPQHPAMVLPLPLLFRIFRYFSIADLFAFSSVDWAAKDRVDEYLLFSSIVLGGTRSVRRGGRLDVSYDTISISSSDSELSLVKLPHPGGGRRRLSIASVGSNGAGRRKGSLSAVDDVSSRALAMKSMRAEIQRYQSVVARLKAKLTKRKDQLTKFKGQTKSANAKTVKVMQQLANKNDALRMALAEERTARAKAEHAVERLTEAQLELKAGAAVSAEALDKATHKNRSLKAHVQELQTQVAQLNHRMGMARSSAAMAARAREKADARVAYLETLGFDEKAKATLATVEQMESVMGQLRDDRELLLRDVQQMRVIVSAHQVALRRTIAVAAPALEAADVSLAELRSDVLEPLQIMMAADVRSQKEERERKLRRELQLAKEAQLSASVDALDEVPDLEPASPDALSMAYLRSADPLSIAHAAAQGSPDALAQVVALVGPHAKAGSRSVDQHLSSLVQRLMRTRARNALILFCAQFMGKRGVSDPLRWGAAVYIQTWWRHCLSARAMARAQSTDFGTGPMPRCDSTHSGLGLDVRGSGSGAETTQGSKAPRRVSKLVLPRRLPYWHDRYEPKRVVMEVEAIDIDLLIRRITAPSQRDVALTNVTLATFPEFMDAGEFLRLLVARYFSLPVDLGDLPFFLASVQPMLQQQVLAVLLEWLVRFSEDFSGNDAASLRAGLGRFLERTLENATDPAAREMLEAASLVLALVGELPRESMLACTPLGQALRAGAIDWELVRREAEQAQEPRPASRLVLAPRAPQSLLLDPGPLRSLVQVHPIEVARQLALIDFAMFVRVERKELLRQAFVKPDSRRGAPHIQGLIDQFNATSSWAMTQVLMGETADERAVLICMLVDVARECQQLGNYSAMMALVSGLQGAAVSRLKFSWALVPDEYTEHWDDLKRALSMNHNYHAYREALRRQQAPAVPYLGVFLQDLVFIDDGNPSLVAPHNLINMAKHAMNAGVINELLRLQAAPYEYHAVEDIQVFLRSAAGIDEDTLFARSLELEPRDAKPPRRRLPVTYNSLPVSTWMHVELDAPEVLDDLVANTTVEEFEAGSLVLKAGHASKYMYYVAHGVLQVHLPRGPVVLLSDGQLVGEMAVFMGSKRSANVSAVTHVTLLKLPSKNLGVLLRKHPQLQQNLAALARFRAEDIKKRAEAPPPPSKPKWYSSVSQPSALRWTRAGGSATSGAKKG</sequence>
<dbReference type="PANTHER" id="PTHR23113:SF348">
    <property type="entry name" value="GUANYL-NUCLEOTIDE EXCHANGE FACTOR RASGEF, PUTATIVE (AFU_ORTHOLOGUE AFUA_1G04700)-RELATED"/>
    <property type="match status" value="1"/>
</dbReference>
<dbReference type="InterPro" id="IPR036964">
    <property type="entry name" value="RASGEF_cat_dom_sf"/>
</dbReference>
<dbReference type="InterPro" id="IPR023578">
    <property type="entry name" value="Ras_GEF_dom_sf"/>
</dbReference>
<dbReference type="CDD" id="cd00038">
    <property type="entry name" value="CAP_ED"/>
    <property type="match status" value="1"/>
</dbReference>
<evidence type="ECO:0000259" key="5">
    <source>
        <dbReference type="PROSITE" id="PS50009"/>
    </source>
</evidence>
<dbReference type="InterPro" id="IPR000651">
    <property type="entry name" value="Ras-like_Gua-exchang_fac_N"/>
</dbReference>
<protein>
    <submittedName>
        <fullName evidence="8">Uncharacterized protein</fullName>
    </submittedName>
</protein>
<dbReference type="PROSITE" id="PS50042">
    <property type="entry name" value="CNMP_BINDING_3"/>
    <property type="match status" value="1"/>
</dbReference>
<dbReference type="SUPFAM" id="SSF51206">
    <property type="entry name" value="cAMP-binding domain-like"/>
    <property type="match status" value="1"/>
</dbReference>
<dbReference type="InterPro" id="IPR018488">
    <property type="entry name" value="cNMP-bd_CS"/>
</dbReference>
<feature type="region of interest" description="Disordered" evidence="4">
    <location>
        <begin position="1357"/>
        <end position="1398"/>
    </location>
</feature>
<dbReference type="GO" id="GO:0005886">
    <property type="term" value="C:plasma membrane"/>
    <property type="evidence" value="ECO:0007669"/>
    <property type="project" value="TreeGrafter"/>
</dbReference>
<feature type="domain" description="N-terminal Ras-GEF" evidence="7">
    <location>
        <begin position="782"/>
        <end position="912"/>
    </location>
</feature>
<evidence type="ECO:0000313" key="8">
    <source>
        <dbReference type="EMBL" id="KNC47762.1"/>
    </source>
</evidence>
<feature type="compositionally biased region" description="Basic residues" evidence="4">
    <location>
        <begin position="144"/>
        <end position="154"/>
    </location>
</feature>
<dbReference type="SUPFAM" id="SSF48366">
    <property type="entry name" value="Ras GEF"/>
    <property type="match status" value="1"/>
</dbReference>
<dbReference type="GO" id="GO:0005085">
    <property type="term" value="F:guanyl-nucleotide exchange factor activity"/>
    <property type="evidence" value="ECO:0007669"/>
    <property type="project" value="UniProtKB-KW"/>
</dbReference>
<feature type="region of interest" description="Disordered" evidence="4">
    <location>
        <begin position="124"/>
        <end position="154"/>
    </location>
</feature>
<evidence type="ECO:0000259" key="7">
    <source>
        <dbReference type="PROSITE" id="PS50212"/>
    </source>
</evidence>
<organism evidence="8 9">
    <name type="scientific">Thecamonas trahens ATCC 50062</name>
    <dbReference type="NCBI Taxonomy" id="461836"/>
    <lineage>
        <taxon>Eukaryota</taxon>
        <taxon>Apusozoa</taxon>
        <taxon>Apusomonadida</taxon>
        <taxon>Apusomonadidae</taxon>
        <taxon>Thecamonas</taxon>
    </lineage>
</organism>
<dbReference type="InterPro" id="IPR001895">
    <property type="entry name" value="RASGEF_cat_dom"/>
</dbReference>
<feature type="compositionally biased region" description="Low complexity" evidence="4">
    <location>
        <begin position="1387"/>
        <end position="1398"/>
    </location>
</feature>
<evidence type="ECO:0000259" key="6">
    <source>
        <dbReference type="PROSITE" id="PS50042"/>
    </source>
</evidence>
<reference evidence="8 9" key="1">
    <citation type="submission" date="2010-05" db="EMBL/GenBank/DDBJ databases">
        <title>The Genome Sequence of Thecamonas trahens ATCC 50062.</title>
        <authorList>
            <consortium name="The Broad Institute Genome Sequencing Platform"/>
            <person name="Russ C."/>
            <person name="Cuomo C."/>
            <person name="Shea T."/>
            <person name="Young S.K."/>
            <person name="Zeng Q."/>
            <person name="Koehrsen M."/>
            <person name="Haas B."/>
            <person name="Borodovsky M."/>
            <person name="Guigo R."/>
            <person name="Alvarado L."/>
            <person name="Berlin A."/>
            <person name="Bochicchio J."/>
            <person name="Borenstein D."/>
            <person name="Chapman S."/>
            <person name="Chen Z."/>
            <person name="Freedman E."/>
            <person name="Gellesch M."/>
            <person name="Goldberg J."/>
            <person name="Griggs A."/>
            <person name="Gujja S."/>
            <person name="Heilman E."/>
            <person name="Heiman D."/>
            <person name="Hepburn T."/>
            <person name="Howarth C."/>
            <person name="Jen D."/>
            <person name="Larson L."/>
            <person name="Mehta T."/>
            <person name="Park D."/>
            <person name="Pearson M."/>
            <person name="Roberts A."/>
            <person name="Saif S."/>
            <person name="Shenoy N."/>
            <person name="Sisk P."/>
            <person name="Stolte C."/>
            <person name="Sykes S."/>
            <person name="Thomson T."/>
            <person name="Walk T."/>
            <person name="White J."/>
            <person name="Yandava C."/>
            <person name="Burger G."/>
            <person name="Gray M.W."/>
            <person name="Holland P.W.H."/>
            <person name="King N."/>
            <person name="Lang F.B.F."/>
            <person name="Roger A.J."/>
            <person name="Ruiz-Trillo I."/>
            <person name="Lander E."/>
            <person name="Nusbaum C."/>
        </authorList>
    </citation>
    <scope>NUCLEOTIDE SEQUENCE [LARGE SCALE GENOMIC DNA]</scope>
    <source>
        <strain evidence="8 9">ATCC 50062</strain>
    </source>
</reference>
<dbReference type="InterPro" id="IPR018490">
    <property type="entry name" value="cNMP-bd_dom_sf"/>
</dbReference>
<dbReference type="SMART" id="SM00100">
    <property type="entry name" value="cNMP"/>
    <property type="match status" value="1"/>
</dbReference>
<dbReference type="InterPro" id="IPR008937">
    <property type="entry name" value="Ras-like_GEF"/>
</dbReference>